<dbReference type="EMBL" id="DXIJ01000051">
    <property type="protein sequence ID" value="HIV85666.1"/>
    <property type="molecule type" value="Genomic_DNA"/>
</dbReference>
<keyword evidence="1" id="KW-0732">Signal</keyword>
<comment type="caution">
    <text evidence="2">The sequence shown here is derived from an EMBL/GenBank/DDBJ whole genome shotgun (WGS) entry which is preliminary data.</text>
</comment>
<feature type="signal peptide" evidence="1">
    <location>
        <begin position="1"/>
        <end position="25"/>
    </location>
</feature>
<dbReference type="AlphaFoldDB" id="A0A9D1TLL9"/>
<organism evidence="2 3">
    <name type="scientific">Candidatus Monoglobus merdigallinarum</name>
    <dbReference type="NCBI Taxonomy" id="2838698"/>
    <lineage>
        <taxon>Bacteria</taxon>
        <taxon>Bacillati</taxon>
        <taxon>Bacillota</taxon>
        <taxon>Clostridia</taxon>
        <taxon>Monoglobales</taxon>
        <taxon>Monoglobaceae</taxon>
        <taxon>Monoglobus</taxon>
    </lineage>
</organism>
<reference evidence="2" key="1">
    <citation type="journal article" date="2021" name="PeerJ">
        <title>Extensive microbial diversity within the chicken gut microbiome revealed by metagenomics and culture.</title>
        <authorList>
            <person name="Gilroy R."/>
            <person name="Ravi A."/>
            <person name="Getino M."/>
            <person name="Pursley I."/>
            <person name="Horton D.L."/>
            <person name="Alikhan N.F."/>
            <person name="Baker D."/>
            <person name="Gharbi K."/>
            <person name="Hall N."/>
            <person name="Watson M."/>
            <person name="Adriaenssens E.M."/>
            <person name="Foster-Nyarko E."/>
            <person name="Jarju S."/>
            <person name="Secka A."/>
            <person name="Antonio M."/>
            <person name="Oren A."/>
            <person name="Chaudhuri R.R."/>
            <person name="La Ragione R."/>
            <person name="Hildebrand F."/>
            <person name="Pallen M.J."/>
        </authorList>
    </citation>
    <scope>NUCLEOTIDE SEQUENCE</scope>
    <source>
        <strain evidence="2">5790</strain>
    </source>
</reference>
<dbReference type="Proteomes" id="UP000824162">
    <property type="component" value="Unassembled WGS sequence"/>
</dbReference>
<evidence type="ECO:0000313" key="3">
    <source>
        <dbReference type="Proteomes" id="UP000824162"/>
    </source>
</evidence>
<protein>
    <submittedName>
        <fullName evidence="2">Uncharacterized protein</fullName>
    </submittedName>
</protein>
<proteinExistence type="predicted"/>
<sequence length="76" mass="7957">MMSKAANRAWSIFICIALIFTIAAAAGTREVSAAGTVVPSGTTNYDFSKITEKTLSPGTEGFEGFSGTFSDIKNAE</sequence>
<name>A0A9D1TLL9_9FIRM</name>
<evidence type="ECO:0000256" key="1">
    <source>
        <dbReference type="SAM" id="SignalP"/>
    </source>
</evidence>
<feature type="chain" id="PRO_5039489921" evidence="1">
    <location>
        <begin position="26"/>
        <end position="76"/>
    </location>
</feature>
<evidence type="ECO:0000313" key="2">
    <source>
        <dbReference type="EMBL" id="HIV85666.1"/>
    </source>
</evidence>
<gene>
    <name evidence="2" type="ORF">H9900_02515</name>
</gene>
<reference evidence="2" key="2">
    <citation type="submission" date="2021-04" db="EMBL/GenBank/DDBJ databases">
        <authorList>
            <person name="Gilroy R."/>
        </authorList>
    </citation>
    <scope>NUCLEOTIDE SEQUENCE</scope>
    <source>
        <strain evidence="2">5790</strain>
    </source>
</reference>
<accession>A0A9D1TLL9</accession>